<sequence>MQQPQQAQQAQPIWDPISVLKMKNTDPIESRITCIGQTKKLRRCGLWISAKDLSSANSILQTLSRQNPSFADMRVQLRRLARLLLDKRYHYRKTTQINAKLREWEESIHGFQASRNVRRGQGEGIHVKVTKPDGTNVEIDVSL</sequence>
<proteinExistence type="predicted"/>
<dbReference type="EMBL" id="MU007124">
    <property type="protein sequence ID" value="KAF2418772.1"/>
    <property type="molecule type" value="Genomic_DNA"/>
</dbReference>
<organism evidence="1 2">
    <name type="scientific">Tothia fuscella</name>
    <dbReference type="NCBI Taxonomy" id="1048955"/>
    <lineage>
        <taxon>Eukaryota</taxon>
        <taxon>Fungi</taxon>
        <taxon>Dikarya</taxon>
        <taxon>Ascomycota</taxon>
        <taxon>Pezizomycotina</taxon>
        <taxon>Dothideomycetes</taxon>
        <taxon>Pleosporomycetidae</taxon>
        <taxon>Venturiales</taxon>
        <taxon>Cylindrosympodiaceae</taxon>
        <taxon>Tothia</taxon>
    </lineage>
</organism>
<comment type="caution">
    <text evidence="1">The sequence shown here is derived from an EMBL/GenBank/DDBJ whole genome shotgun (WGS) entry which is preliminary data.</text>
</comment>
<reference evidence="1" key="1">
    <citation type="journal article" date="2020" name="Stud. Mycol.">
        <title>101 Dothideomycetes genomes: a test case for predicting lifestyles and emergence of pathogens.</title>
        <authorList>
            <person name="Haridas S."/>
            <person name="Albert R."/>
            <person name="Binder M."/>
            <person name="Bloem J."/>
            <person name="Labutti K."/>
            <person name="Salamov A."/>
            <person name="Andreopoulos B."/>
            <person name="Baker S."/>
            <person name="Barry K."/>
            <person name="Bills G."/>
            <person name="Bluhm B."/>
            <person name="Cannon C."/>
            <person name="Castanera R."/>
            <person name="Culley D."/>
            <person name="Daum C."/>
            <person name="Ezra D."/>
            <person name="Gonzalez J."/>
            <person name="Henrissat B."/>
            <person name="Kuo A."/>
            <person name="Liang C."/>
            <person name="Lipzen A."/>
            <person name="Lutzoni F."/>
            <person name="Magnuson J."/>
            <person name="Mondo S."/>
            <person name="Nolan M."/>
            <person name="Ohm R."/>
            <person name="Pangilinan J."/>
            <person name="Park H.-J."/>
            <person name="Ramirez L."/>
            <person name="Alfaro M."/>
            <person name="Sun H."/>
            <person name="Tritt A."/>
            <person name="Yoshinaga Y."/>
            <person name="Zwiers L.-H."/>
            <person name="Turgeon B."/>
            <person name="Goodwin S."/>
            <person name="Spatafora J."/>
            <person name="Crous P."/>
            <person name="Grigoriev I."/>
        </authorList>
    </citation>
    <scope>NUCLEOTIDE SEQUENCE</scope>
    <source>
        <strain evidence="1">CBS 130266</strain>
    </source>
</reference>
<accession>A0A9P4NFC1</accession>
<name>A0A9P4NFC1_9PEZI</name>
<evidence type="ECO:0000313" key="1">
    <source>
        <dbReference type="EMBL" id="KAF2418772.1"/>
    </source>
</evidence>
<dbReference type="Proteomes" id="UP000800235">
    <property type="component" value="Unassembled WGS sequence"/>
</dbReference>
<evidence type="ECO:0000313" key="2">
    <source>
        <dbReference type="Proteomes" id="UP000800235"/>
    </source>
</evidence>
<dbReference type="AlphaFoldDB" id="A0A9P4NFC1"/>
<protein>
    <submittedName>
        <fullName evidence="1">Uncharacterized protein</fullName>
    </submittedName>
</protein>
<gene>
    <name evidence="1" type="ORF">EJ08DRAFT_49770</name>
</gene>
<keyword evidence="2" id="KW-1185">Reference proteome</keyword>